<reference evidence="2" key="1">
    <citation type="submission" date="2021-04" db="EMBL/GenBank/DDBJ databases">
        <title>Draft genome sequence data of methanotrophic Methylovulum sp. strain S1L and Methylomonas sp. strain S2AM isolated from boreal lake water columns.</title>
        <authorList>
            <person name="Rissanen A.J."/>
            <person name="Mangayil R."/>
            <person name="Svenning M.M."/>
            <person name="Khanongnuch R."/>
        </authorList>
    </citation>
    <scope>NUCLEOTIDE SEQUENCE</scope>
    <source>
        <strain evidence="2">S2AM</strain>
    </source>
</reference>
<keyword evidence="3" id="KW-1185">Reference proteome</keyword>
<dbReference type="Pfam" id="PF12094">
    <property type="entry name" value="DUF3570"/>
    <property type="match status" value="1"/>
</dbReference>
<name>A0A975MKN4_9GAMM</name>
<evidence type="ECO:0000313" key="2">
    <source>
        <dbReference type="EMBL" id="QWF69547.1"/>
    </source>
</evidence>
<gene>
    <name evidence="2" type="ORF">KEF85_09150</name>
</gene>
<proteinExistence type="predicted"/>
<dbReference type="AlphaFoldDB" id="A0A975MKN4"/>
<evidence type="ECO:0000256" key="1">
    <source>
        <dbReference type="SAM" id="MobiDB-lite"/>
    </source>
</evidence>
<protein>
    <submittedName>
        <fullName evidence="2">DUF3570 domain-containing protein</fullName>
    </submittedName>
</protein>
<evidence type="ECO:0000313" key="3">
    <source>
        <dbReference type="Proteomes" id="UP000676649"/>
    </source>
</evidence>
<dbReference type="EMBL" id="CP073754">
    <property type="protein sequence ID" value="QWF69547.1"/>
    <property type="molecule type" value="Genomic_DNA"/>
</dbReference>
<feature type="compositionally biased region" description="Low complexity" evidence="1">
    <location>
        <begin position="86"/>
        <end position="103"/>
    </location>
</feature>
<accession>A0A975MKN4</accession>
<dbReference type="KEGG" id="mpad:KEF85_09150"/>
<dbReference type="Proteomes" id="UP000676649">
    <property type="component" value="Chromosome"/>
</dbReference>
<feature type="region of interest" description="Disordered" evidence="1">
    <location>
        <begin position="81"/>
        <end position="109"/>
    </location>
</feature>
<dbReference type="RefSeq" id="WP_215579724.1">
    <property type="nucleotide sequence ID" value="NZ_CP073754.1"/>
</dbReference>
<sequence length="976" mass="106986">MAVTRHRAAAPHLSRLAAACRAVWQAHRLQPGLTLVSVPAPARPKAAPRSNILQAFCLSALALPGMDAAADPGSTLNPALPSLSITTAAPPADAGDTEAGPPADNDDEVGYQYSHYEEGVRKFVDLPAFYDNGVNSITPPIVKYPLHYQPITVDSEHGFTRFRPTDRSRFAFNYLQDVWSGATPWFTAPAATIYNPSPKSSGVGASYGYGQALSNLVFNAQGQPMYRPVWNDANLDKFTLAALPLQHVLGYASPEMRNQADFKLGYDWDNAALDIGGGASIERDYLSRFGNLGLRLDFNQKLTTLNLGASYTNSDTHAILSPVASPEVLNHSLAQVSSGYMGEPVITGNRQDGALSLALSQVLSKNAVLSSGLSYTNTSGYLGNPYKDVAIFVIDPNWWKDANDMANKRYATNPYPGISMPTGIGLVLEQRPGLRNQFNWDTSYRHYIQTLDAVPKLSYTFFHDDWGINAHTFDAEWRQALLSSWTLTPHVRYYSQSAASFYTPYLLENLLPNGTNLSIPNASGVPAYFSSDQRLSAYGTISGGFTLSKQFARGLTMELGYEYYAHAGSLKLGGGGTADYADYHYFVANAGLRANLGELAKVSSSYDSYGLGDWFAGLFDSADRPADPHTGHRHDRAAAPAGVMFTHMLDHAGEFMLGYRYLRNPQGSNYQHGTQTVGLKTLLNQGCPLTNASKISSNNCVMYNTGMTMNMHMLDLMYAPSDWLTLMLMPQFMSMDMDMRMDPYLTMQQMMLYTGNGMYPGSMRDYQNSGGFGDTGAYALFRLWDGGGQHLHITHGISAPTGSVDIKAQFISDGFYGYDMQLGSGTWDYKPSLTYTGQAGDWFWGGQVSGTHRLQQLNSYGYRLGDIFQSTVWSGYQFTDWLSTTLRGIYTGQGKMVGAHSLAMLPGEMVYMPDQSPANSGGSFADLGLGFTVTIPHGRWAGNSLSFEWLQPMYTNYQGYQLERSGALAANWSYAF</sequence>
<organism evidence="2 3">
    <name type="scientific">Methylomonas paludis</name>
    <dbReference type="NCBI Taxonomy" id="1173101"/>
    <lineage>
        <taxon>Bacteria</taxon>
        <taxon>Pseudomonadati</taxon>
        <taxon>Pseudomonadota</taxon>
        <taxon>Gammaproteobacteria</taxon>
        <taxon>Methylococcales</taxon>
        <taxon>Methylococcaceae</taxon>
        <taxon>Methylomonas</taxon>
    </lineage>
</organism>
<dbReference type="InterPro" id="IPR021953">
    <property type="entry name" value="DUF3570"/>
</dbReference>